<dbReference type="InterPro" id="IPR036782">
    <property type="entry name" value="NE0471-like_N"/>
</dbReference>
<dbReference type="Gene3D" id="3.30.2020.10">
    <property type="entry name" value="NE0471-like N-terminal domain"/>
    <property type="match status" value="1"/>
</dbReference>
<gene>
    <name evidence="1" type="ORF">H9848_01670</name>
</gene>
<comment type="caution">
    <text evidence="1">The sequence shown here is derived from an EMBL/GenBank/DDBJ whole genome shotgun (WGS) entry which is preliminary data.</text>
</comment>
<accession>A0A9D2BP72</accession>
<reference evidence="1" key="2">
    <citation type="submission" date="2021-04" db="EMBL/GenBank/DDBJ databases">
        <authorList>
            <person name="Gilroy R."/>
        </authorList>
    </citation>
    <scope>NUCLEOTIDE SEQUENCE</scope>
    <source>
        <strain evidence="1">ChiHecec2B26-12326</strain>
    </source>
</reference>
<sequence length="82" mass="9275">MKLTWVTAASYMDGYRLALTFNDGSRKVFDFSQLLATKPTRFGALAQPEVFKNFALDGWTVTWDNGKIDIAPEYLLEHGVEV</sequence>
<dbReference type="Proteomes" id="UP000823847">
    <property type="component" value="Unassembled WGS sequence"/>
</dbReference>
<name>A0A9D2BP72_9BACT</name>
<dbReference type="InterPro" id="IPR018841">
    <property type="entry name" value="DUF2442"/>
</dbReference>
<evidence type="ECO:0000313" key="1">
    <source>
        <dbReference type="EMBL" id="HIX85302.1"/>
    </source>
</evidence>
<proteinExistence type="predicted"/>
<dbReference type="AlphaFoldDB" id="A0A9D2BP72"/>
<reference evidence="1" key="1">
    <citation type="journal article" date="2021" name="PeerJ">
        <title>Extensive microbial diversity within the chicken gut microbiome revealed by metagenomics and culture.</title>
        <authorList>
            <person name="Gilroy R."/>
            <person name="Ravi A."/>
            <person name="Getino M."/>
            <person name="Pursley I."/>
            <person name="Horton D.L."/>
            <person name="Alikhan N.F."/>
            <person name="Baker D."/>
            <person name="Gharbi K."/>
            <person name="Hall N."/>
            <person name="Watson M."/>
            <person name="Adriaenssens E.M."/>
            <person name="Foster-Nyarko E."/>
            <person name="Jarju S."/>
            <person name="Secka A."/>
            <person name="Antonio M."/>
            <person name="Oren A."/>
            <person name="Chaudhuri R.R."/>
            <person name="La Ragione R."/>
            <person name="Hildebrand F."/>
            <person name="Pallen M.J."/>
        </authorList>
    </citation>
    <scope>NUCLEOTIDE SEQUENCE</scope>
    <source>
        <strain evidence="1">ChiHecec2B26-12326</strain>
    </source>
</reference>
<evidence type="ECO:0000313" key="2">
    <source>
        <dbReference type="Proteomes" id="UP000823847"/>
    </source>
</evidence>
<protein>
    <submittedName>
        <fullName evidence="1">DUF2442 domain-containing protein</fullName>
    </submittedName>
</protein>
<dbReference type="EMBL" id="DXEN01000010">
    <property type="protein sequence ID" value="HIX85302.1"/>
    <property type="molecule type" value="Genomic_DNA"/>
</dbReference>
<organism evidence="1 2">
    <name type="scientific">Candidatus Parabacteroides intestinigallinarum</name>
    <dbReference type="NCBI Taxonomy" id="2838722"/>
    <lineage>
        <taxon>Bacteria</taxon>
        <taxon>Pseudomonadati</taxon>
        <taxon>Bacteroidota</taxon>
        <taxon>Bacteroidia</taxon>
        <taxon>Bacteroidales</taxon>
        <taxon>Tannerellaceae</taxon>
        <taxon>Parabacteroides</taxon>
    </lineage>
</organism>
<dbReference type="SUPFAM" id="SSF143880">
    <property type="entry name" value="NE0471 N-terminal domain-like"/>
    <property type="match status" value="1"/>
</dbReference>
<dbReference type="Pfam" id="PF10387">
    <property type="entry name" value="DUF2442"/>
    <property type="match status" value="1"/>
</dbReference>